<dbReference type="AlphaFoldDB" id="A0A4R8XXL2"/>
<sequence length="90" mass="9982">MNAYRLTVNSCHYVVDTEDDLTEWKASVAEAVQSGGGFVTVTTAGGFPTALLITPNSTVTLQRVRHPSPRPEPWTQLLAEEAFTYEDFYD</sequence>
<keyword evidence="2" id="KW-1185">Reference proteome</keyword>
<name>A0A4R8XXL2_9MICO</name>
<reference evidence="1 2" key="1">
    <citation type="submission" date="2019-03" db="EMBL/GenBank/DDBJ databases">
        <title>Genomics of glacier-inhabiting Cryobacterium strains.</title>
        <authorList>
            <person name="Liu Q."/>
            <person name="Xin Y.-H."/>
        </authorList>
    </citation>
    <scope>NUCLEOTIDE SEQUENCE [LARGE SCALE GENOMIC DNA]</scope>
    <source>
        <strain evidence="1 2">TMT2-48-2</strain>
    </source>
</reference>
<protein>
    <submittedName>
        <fullName evidence="1">Uncharacterized protein</fullName>
    </submittedName>
</protein>
<comment type="caution">
    <text evidence="1">The sequence shown here is derived from an EMBL/GenBank/DDBJ whole genome shotgun (WGS) entry which is preliminary data.</text>
</comment>
<dbReference type="RefSeq" id="WP_134368762.1">
    <property type="nucleotide sequence ID" value="NZ_SOGN01000015.1"/>
</dbReference>
<proteinExistence type="predicted"/>
<organism evidence="1 2">
    <name type="scientific">Cryobacterium cheniae</name>
    <dbReference type="NCBI Taxonomy" id="1259262"/>
    <lineage>
        <taxon>Bacteria</taxon>
        <taxon>Bacillati</taxon>
        <taxon>Actinomycetota</taxon>
        <taxon>Actinomycetes</taxon>
        <taxon>Micrococcales</taxon>
        <taxon>Microbacteriaceae</taxon>
        <taxon>Cryobacterium</taxon>
    </lineage>
</organism>
<evidence type="ECO:0000313" key="1">
    <source>
        <dbReference type="EMBL" id="TFC83368.1"/>
    </source>
</evidence>
<dbReference type="Proteomes" id="UP000298433">
    <property type="component" value="Unassembled WGS sequence"/>
</dbReference>
<accession>A0A4R8XXL2</accession>
<evidence type="ECO:0000313" key="2">
    <source>
        <dbReference type="Proteomes" id="UP000298433"/>
    </source>
</evidence>
<gene>
    <name evidence="1" type="ORF">E3T23_02105</name>
</gene>
<dbReference type="EMBL" id="SOGN01000015">
    <property type="protein sequence ID" value="TFC83368.1"/>
    <property type="molecule type" value="Genomic_DNA"/>
</dbReference>
<dbReference type="OrthoDB" id="5070962at2"/>